<evidence type="ECO:0000313" key="3">
    <source>
        <dbReference type="Proteomes" id="UP000826651"/>
    </source>
</evidence>
<accession>A0ABS7SDA9</accession>
<proteinExistence type="predicted"/>
<sequence length="167" mass="18076">MSNDDAVTPTELDRDEWDTAAQWHPRPVPTHDRDALIQQVAARYRSEGVRMAELVAILIVDDIILPALTAAREIGRMSGYGQGYMAGLDKGTVERAAQAAREHHERVERMAERQQARWSSVSGLDGIVAGAVATGGRVICTYPPRTGPEPFAATDGDVAGHMEGRAS</sequence>
<feature type="compositionally biased region" description="Basic and acidic residues" evidence="1">
    <location>
        <begin position="158"/>
        <end position="167"/>
    </location>
</feature>
<comment type="caution">
    <text evidence="2">The sequence shown here is derived from an EMBL/GenBank/DDBJ whole genome shotgun (WGS) entry which is preliminary data.</text>
</comment>
<dbReference type="EMBL" id="JAGSHT010000013">
    <property type="protein sequence ID" value="MBZ2197243.1"/>
    <property type="molecule type" value="Genomic_DNA"/>
</dbReference>
<dbReference type="RefSeq" id="WP_223406855.1">
    <property type="nucleotide sequence ID" value="NZ_JAGSHT010000013.1"/>
</dbReference>
<feature type="region of interest" description="Disordered" evidence="1">
    <location>
        <begin position="147"/>
        <end position="167"/>
    </location>
</feature>
<evidence type="ECO:0000256" key="1">
    <source>
        <dbReference type="SAM" id="MobiDB-lite"/>
    </source>
</evidence>
<name>A0ABS7SDA9_9MICO</name>
<dbReference type="Proteomes" id="UP000826651">
    <property type="component" value="Unassembled WGS sequence"/>
</dbReference>
<evidence type="ECO:0000313" key="2">
    <source>
        <dbReference type="EMBL" id="MBZ2197243.1"/>
    </source>
</evidence>
<reference evidence="2 3" key="1">
    <citation type="submission" date="2021-04" db="EMBL/GenBank/DDBJ databases">
        <title>Ruania sp. nov., isolated from sandy soil of mangrove forest.</title>
        <authorList>
            <person name="Ge X."/>
            <person name="Huang R."/>
            <person name="Liu W."/>
        </authorList>
    </citation>
    <scope>NUCLEOTIDE SEQUENCE [LARGE SCALE GENOMIC DNA]</scope>
    <source>
        <strain evidence="2 3">N2-46</strain>
    </source>
</reference>
<gene>
    <name evidence="2" type="ORF">KCQ71_13845</name>
</gene>
<protein>
    <submittedName>
        <fullName evidence="2">Uncharacterized protein</fullName>
    </submittedName>
</protein>
<feature type="region of interest" description="Disordered" evidence="1">
    <location>
        <begin position="1"/>
        <end position="30"/>
    </location>
</feature>
<keyword evidence="3" id="KW-1185">Reference proteome</keyword>
<organism evidence="2 3">
    <name type="scientific">Occultella gossypii</name>
    <dbReference type="NCBI Taxonomy" id="2800820"/>
    <lineage>
        <taxon>Bacteria</taxon>
        <taxon>Bacillati</taxon>
        <taxon>Actinomycetota</taxon>
        <taxon>Actinomycetes</taxon>
        <taxon>Micrococcales</taxon>
        <taxon>Ruaniaceae</taxon>
        <taxon>Occultella</taxon>
    </lineage>
</organism>